<gene>
    <name evidence="2" type="ORF">O181_012401</name>
</gene>
<keyword evidence="3" id="KW-1185">Reference proteome</keyword>
<dbReference type="OrthoDB" id="7691805at2759"/>
<dbReference type="AlphaFoldDB" id="A0A9Q3BXR6"/>
<comment type="caution">
    <text evidence="2">The sequence shown here is derived from an EMBL/GenBank/DDBJ whole genome shotgun (WGS) entry which is preliminary data.</text>
</comment>
<feature type="domain" description="Reverse transcriptase Ty1/copia-type" evidence="1">
    <location>
        <begin position="6"/>
        <end position="185"/>
    </location>
</feature>
<sequence>MEEELEVWEEVSNHQHQHVLGTHWVIATKRNQENEVIRHKACIVVQCHRQIRGLEFEETFAPTPMFTSLQCLFAAASALQWEVETFDVTTAYLHSNIEESIYIKPPPGLQLQPGKVLALKKALYGLKKLGCCWWQHLQRMLSSIGFSANHEDQSTYVYEKGGEKALLWIHVDDGVLAASSITICKTGNVFYLSQPKLINKICDSHPGNITTEQPLPEMNLESGPAALLDKEYLSRIGMLLYLAQATRPDIMFLVNYLARFSKNTSTKHWTALNYLIDYICGTQEKVLSISSQIEEEKLKICVEFEMTNLCGILNVPGRVYGALICGAGWNVDFSGNRIGSAGCDPDVTLRQQGGY</sequence>
<protein>
    <recommendedName>
        <fullName evidence="1">Reverse transcriptase Ty1/copia-type domain-containing protein</fullName>
    </recommendedName>
</protein>
<reference evidence="2" key="1">
    <citation type="submission" date="2021-03" db="EMBL/GenBank/DDBJ databases">
        <title>Draft genome sequence of rust myrtle Austropuccinia psidii MF-1, a brazilian biotype.</title>
        <authorList>
            <person name="Quecine M.C."/>
            <person name="Pachon D.M.R."/>
            <person name="Bonatelli M.L."/>
            <person name="Correr F.H."/>
            <person name="Franceschini L.M."/>
            <person name="Leite T.F."/>
            <person name="Margarido G.R.A."/>
            <person name="Almeida C.A."/>
            <person name="Ferrarezi J.A."/>
            <person name="Labate C.A."/>
        </authorList>
    </citation>
    <scope>NUCLEOTIDE SEQUENCE</scope>
    <source>
        <strain evidence="2">MF-1</strain>
    </source>
</reference>
<dbReference type="PANTHER" id="PTHR11439">
    <property type="entry name" value="GAG-POL-RELATED RETROTRANSPOSON"/>
    <property type="match status" value="1"/>
</dbReference>
<evidence type="ECO:0000259" key="1">
    <source>
        <dbReference type="Pfam" id="PF07727"/>
    </source>
</evidence>
<dbReference type="Proteomes" id="UP000765509">
    <property type="component" value="Unassembled WGS sequence"/>
</dbReference>
<accession>A0A9Q3BXR6</accession>
<name>A0A9Q3BXR6_9BASI</name>
<dbReference type="Pfam" id="PF07727">
    <property type="entry name" value="RVT_2"/>
    <property type="match status" value="1"/>
</dbReference>
<evidence type="ECO:0000313" key="2">
    <source>
        <dbReference type="EMBL" id="MBW0472686.1"/>
    </source>
</evidence>
<dbReference type="InterPro" id="IPR013103">
    <property type="entry name" value="RVT_2"/>
</dbReference>
<organism evidence="2 3">
    <name type="scientific">Austropuccinia psidii MF-1</name>
    <dbReference type="NCBI Taxonomy" id="1389203"/>
    <lineage>
        <taxon>Eukaryota</taxon>
        <taxon>Fungi</taxon>
        <taxon>Dikarya</taxon>
        <taxon>Basidiomycota</taxon>
        <taxon>Pucciniomycotina</taxon>
        <taxon>Pucciniomycetes</taxon>
        <taxon>Pucciniales</taxon>
        <taxon>Sphaerophragmiaceae</taxon>
        <taxon>Austropuccinia</taxon>
    </lineage>
</organism>
<evidence type="ECO:0000313" key="3">
    <source>
        <dbReference type="Proteomes" id="UP000765509"/>
    </source>
</evidence>
<proteinExistence type="predicted"/>
<dbReference type="PANTHER" id="PTHR11439:SF467">
    <property type="entry name" value="INTEGRASE CATALYTIC DOMAIN-CONTAINING PROTEIN"/>
    <property type="match status" value="1"/>
</dbReference>
<dbReference type="EMBL" id="AVOT02003168">
    <property type="protein sequence ID" value="MBW0472686.1"/>
    <property type="molecule type" value="Genomic_DNA"/>
</dbReference>